<accession>A0A226D5X4</accession>
<comment type="caution">
    <text evidence="2">The sequence shown here is derived from an EMBL/GenBank/DDBJ whole genome shotgun (WGS) entry which is preliminary data.</text>
</comment>
<feature type="transmembrane region" description="Helical" evidence="1">
    <location>
        <begin position="81"/>
        <end position="105"/>
    </location>
</feature>
<keyword evidence="1" id="KW-0812">Transmembrane</keyword>
<keyword evidence="1" id="KW-0472">Membrane</keyword>
<gene>
    <name evidence="2" type="ORF">Fcan01_24301</name>
</gene>
<proteinExistence type="predicted"/>
<keyword evidence="3" id="KW-1185">Reference proteome</keyword>
<dbReference type="Proteomes" id="UP000198287">
    <property type="component" value="Unassembled WGS sequence"/>
</dbReference>
<name>A0A226D5X4_FOLCA</name>
<evidence type="ECO:0000313" key="3">
    <source>
        <dbReference type="Proteomes" id="UP000198287"/>
    </source>
</evidence>
<evidence type="ECO:0000313" key="2">
    <source>
        <dbReference type="EMBL" id="OXA40942.1"/>
    </source>
</evidence>
<keyword evidence="1" id="KW-1133">Transmembrane helix</keyword>
<organism evidence="2 3">
    <name type="scientific">Folsomia candida</name>
    <name type="common">Springtail</name>
    <dbReference type="NCBI Taxonomy" id="158441"/>
    <lineage>
        <taxon>Eukaryota</taxon>
        <taxon>Metazoa</taxon>
        <taxon>Ecdysozoa</taxon>
        <taxon>Arthropoda</taxon>
        <taxon>Hexapoda</taxon>
        <taxon>Collembola</taxon>
        <taxon>Entomobryomorpha</taxon>
        <taxon>Isotomoidea</taxon>
        <taxon>Isotomidae</taxon>
        <taxon>Proisotominae</taxon>
        <taxon>Folsomia</taxon>
    </lineage>
</organism>
<reference evidence="2 3" key="1">
    <citation type="submission" date="2015-12" db="EMBL/GenBank/DDBJ databases">
        <title>The genome of Folsomia candida.</title>
        <authorList>
            <person name="Faddeeva A."/>
            <person name="Derks M.F."/>
            <person name="Anvar Y."/>
            <person name="Smit S."/>
            <person name="Van Straalen N."/>
            <person name="Roelofs D."/>
        </authorList>
    </citation>
    <scope>NUCLEOTIDE SEQUENCE [LARGE SCALE GENOMIC DNA]</scope>
    <source>
        <strain evidence="2 3">VU population</strain>
        <tissue evidence="2">Whole body</tissue>
    </source>
</reference>
<evidence type="ECO:0000256" key="1">
    <source>
        <dbReference type="SAM" id="Phobius"/>
    </source>
</evidence>
<protein>
    <submittedName>
        <fullName evidence="2">Uncharacterized protein</fullName>
    </submittedName>
</protein>
<dbReference type="EMBL" id="LNIX01000031">
    <property type="protein sequence ID" value="OXA40942.1"/>
    <property type="molecule type" value="Genomic_DNA"/>
</dbReference>
<sequence>MPVFDQMFFDLGSPNLASLSAIRLPCSMDSPSSPSRNVNELTKVLASIPSATGRKASPGKKEIPSFSRTSVRVHSTRRSHFCCVFPIFCISANFCGVPVLMSMFWRITST</sequence>
<dbReference type="AlphaFoldDB" id="A0A226D5X4"/>